<dbReference type="PANTHER" id="PTHR46018:SF4">
    <property type="entry name" value="METALLO-HYDROLASE YHFI-RELATED"/>
    <property type="match status" value="1"/>
</dbReference>
<name>D2PT81_KRIFD</name>
<dbReference type="Proteomes" id="UP000007967">
    <property type="component" value="Chromosome"/>
</dbReference>
<reference evidence="2 3" key="2">
    <citation type="journal article" date="2010" name="Stand. Genomic Sci.">
        <title>Complete genome sequence of Kribbella flavida type strain (IFO 14399).</title>
        <authorList>
            <person name="Pukall R."/>
            <person name="Lapidus A."/>
            <person name="Glavina Del Rio T."/>
            <person name="Copeland A."/>
            <person name="Tice H."/>
            <person name="Cheng J.-F."/>
            <person name="Lucas S."/>
            <person name="Chen F."/>
            <person name="Nolan M."/>
            <person name="LaButti K."/>
            <person name="Pati A."/>
            <person name="Ivanova N."/>
            <person name="Mavrommatis K."/>
            <person name="Mikhailova N."/>
            <person name="Pitluck S."/>
            <person name="Bruce D."/>
            <person name="Goodwin L."/>
            <person name="Land M."/>
            <person name="Hauser L."/>
            <person name="Chang Y.-J."/>
            <person name="Jeffries C.D."/>
            <person name="Chen A."/>
            <person name="Palaniappan K."/>
            <person name="Chain P."/>
            <person name="Rohde M."/>
            <person name="Goeker M."/>
            <person name="Bristow J."/>
            <person name="Eisen J.A."/>
            <person name="Markowitz V."/>
            <person name="Hugenholtz P."/>
            <person name="Kyrpides N.C."/>
            <person name="Klenk H.-P."/>
            <person name="Brettin T."/>
        </authorList>
    </citation>
    <scope>NUCLEOTIDE SEQUENCE [LARGE SCALE GENOMIC DNA]</scope>
    <source>
        <strain evidence="3">DSM 17836 / JCM 10339 / NBRC 14399</strain>
    </source>
</reference>
<evidence type="ECO:0000313" key="3">
    <source>
        <dbReference type="Proteomes" id="UP000007967"/>
    </source>
</evidence>
<reference evidence="3" key="1">
    <citation type="submission" date="2009-09" db="EMBL/GenBank/DDBJ databases">
        <title>The complete genome of Kribbella flavida DSM 17836.</title>
        <authorList>
            <consortium name="US DOE Joint Genome Institute (JGI-PGF)"/>
            <person name="Lucas S."/>
            <person name="Copeland A."/>
            <person name="Lapidus A."/>
            <person name="Glavina del Rio T."/>
            <person name="Dalin E."/>
            <person name="Tice H."/>
            <person name="Bruce D."/>
            <person name="Goodwin L."/>
            <person name="Pitluck S."/>
            <person name="Kyrpides N."/>
            <person name="Mavromatis K."/>
            <person name="Ivanova N."/>
            <person name="Saunders E."/>
            <person name="Brettin T."/>
            <person name="Detter J.C."/>
            <person name="Han C."/>
            <person name="Larimer F."/>
            <person name="Land M."/>
            <person name="Hauser L."/>
            <person name="Markowitz V."/>
            <person name="Cheng J.-F."/>
            <person name="Hugenholtz P."/>
            <person name="Woyke T."/>
            <person name="Wu D."/>
            <person name="Pukall R."/>
            <person name="Klenk H.-P."/>
            <person name="Eisen J.A."/>
        </authorList>
    </citation>
    <scope>NUCLEOTIDE SEQUENCE [LARGE SCALE GENOMIC DNA]</scope>
    <source>
        <strain evidence="3">DSM 17836 / JCM 10339 / NBRC 14399</strain>
    </source>
</reference>
<dbReference type="eggNOG" id="COG1234">
    <property type="taxonomic scope" value="Bacteria"/>
</dbReference>
<dbReference type="RefSeq" id="WP_012917954.1">
    <property type="nucleotide sequence ID" value="NC_013729.1"/>
</dbReference>
<keyword evidence="3" id="KW-1185">Reference proteome</keyword>
<dbReference type="SMART" id="SM00849">
    <property type="entry name" value="Lactamase_B"/>
    <property type="match status" value="1"/>
</dbReference>
<sequence>MTSLTVLGTAAPYPLPDRPCSGYLLQGGGAKVWMDAGPGSLAELLRHTSLDQLDAIWVSHLHLDHVGDVLNAYYALAYGLLPPLVRPLPVYAPAGLGKRLAGFFEQPDAGFVSNVLELRELRDGLTVELGGLQLVSGAVEHGCDAYGLRASAEGRTLAYSGDCEPCPALDELAAGVDLLLCEADSGEASGGHHTPEQAGAVARRTGVRRLVVTHVGPSLTPDAATARAAAVFGGPTACAEVGLTMPW</sequence>
<dbReference type="HOGENOM" id="CLU_031317_3_0_11"/>
<dbReference type="InterPro" id="IPR001279">
    <property type="entry name" value="Metallo-B-lactamas"/>
</dbReference>
<dbReference type="SUPFAM" id="SSF56281">
    <property type="entry name" value="Metallo-hydrolase/oxidoreductase"/>
    <property type="match status" value="1"/>
</dbReference>
<evidence type="ECO:0000259" key="1">
    <source>
        <dbReference type="SMART" id="SM00849"/>
    </source>
</evidence>
<dbReference type="EMBL" id="CP001736">
    <property type="protein sequence ID" value="ADB29397.1"/>
    <property type="molecule type" value="Genomic_DNA"/>
</dbReference>
<feature type="domain" description="Metallo-beta-lactamase" evidence="1">
    <location>
        <begin position="19"/>
        <end position="192"/>
    </location>
</feature>
<dbReference type="CDD" id="cd07716">
    <property type="entry name" value="RNaseZ_short-form-like_MBL-fold"/>
    <property type="match status" value="1"/>
</dbReference>
<dbReference type="PANTHER" id="PTHR46018">
    <property type="entry name" value="ZINC PHOSPHODIESTERASE ELAC PROTEIN 1"/>
    <property type="match status" value="1"/>
</dbReference>
<dbReference type="Pfam" id="PF12706">
    <property type="entry name" value="Lactamase_B_2"/>
    <property type="match status" value="1"/>
</dbReference>
<dbReference type="STRING" id="479435.Kfla_0273"/>
<dbReference type="AlphaFoldDB" id="D2PT81"/>
<dbReference type="InterPro" id="IPR036866">
    <property type="entry name" value="RibonucZ/Hydroxyglut_hydro"/>
</dbReference>
<protein>
    <submittedName>
        <fullName evidence="2">Beta-lactamase domain protein</fullName>
    </submittedName>
</protein>
<accession>D2PT81</accession>
<dbReference type="Gene3D" id="3.60.15.10">
    <property type="entry name" value="Ribonuclease Z/Hydroxyacylglutathione hydrolase-like"/>
    <property type="match status" value="1"/>
</dbReference>
<proteinExistence type="predicted"/>
<gene>
    <name evidence="2" type="ordered locus">Kfla_0273</name>
</gene>
<evidence type="ECO:0000313" key="2">
    <source>
        <dbReference type="EMBL" id="ADB29397.1"/>
    </source>
</evidence>
<dbReference type="GO" id="GO:0042781">
    <property type="term" value="F:3'-tRNA processing endoribonuclease activity"/>
    <property type="evidence" value="ECO:0007669"/>
    <property type="project" value="TreeGrafter"/>
</dbReference>
<dbReference type="OrthoDB" id="9800940at2"/>
<organism evidence="2 3">
    <name type="scientific">Kribbella flavida (strain DSM 17836 / JCM 10339 / NBRC 14399)</name>
    <dbReference type="NCBI Taxonomy" id="479435"/>
    <lineage>
        <taxon>Bacteria</taxon>
        <taxon>Bacillati</taxon>
        <taxon>Actinomycetota</taxon>
        <taxon>Actinomycetes</taxon>
        <taxon>Propionibacteriales</taxon>
        <taxon>Kribbellaceae</taxon>
        <taxon>Kribbella</taxon>
    </lineage>
</organism>
<dbReference type="KEGG" id="kfl:Kfla_0273"/>